<dbReference type="EMBL" id="MT142612">
    <property type="protein sequence ID" value="QJA86072.1"/>
    <property type="molecule type" value="Genomic_DNA"/>
</dbReference>
<name>A0A6M3KWI5_9ZZZZ</name>
<evidence type="ECO:0000313" key="1">
    <source>
        <dbReference type="EMBL" id="QJA86072.1"/>
    </source>
</evidence>
<protein>
    <submittedName>
        <fullName evidence="1">Uncharacterized protein</fullName>
    </submittedName>
</protein>
<reference evidence="1" key="1">
    <citation type="submission" date="2020-03" db="EMBL/GenBank/DDBJ databases">
        <title>The deep terrestrial virosphere.</title>
        <authorList>
            <person name="Holmfeldt K."/>
            <person name="Nilsson E."/>
            <person name="Simone D."/>
            <person name="Lopez-Fernandez M."/>
            <person name="Wu X."/>
            <person name="de Brujin I."/>
            <person name="Lundin D."/>
            <person name="Andersson A."/>
            <person name="Bertilsson S."/>
            <person name="Dopson M."/>
        </authorList>
    </citation>
    <scope>NUCLEOTIDE SEQUENCE</scope>
    <source>
        <strain evidence="1">MM415B02141</strain>
    </source>
</reference>
<organism evidence="1">
    <name type="scientific">viral metagenome</name>
    <dbReference type="NCBI Taxonomy" id="1070528"/>
    <lineage>
        <taxon>unclassified sequences</taxon>
        <taxon>metagenomes</taxon>
        <taxon>organismal metagenomes</taxon>
    </lineage>
</organism>
<gene>
    <name evidence="1" type="ORF">MM415B02141_0013</name>
</gene>
<dbReference type="AlphaFoldDB" id="A0A6M3KWI5"/>
<sequence>MKIYPSSSDLLEAKILTADATKTAILSIGTGSNTVTYVDAIVTAIYTVTGAYAVFAHFRAAFNNDGGVLTRIDYISDMYQEADAAFDVEIEASGTTIQVNCTGKAATALRWATTTLVHVG</sequence>
<proteinExistence type="predicted"/>
<accession>A0A6M3KWI5</accession>